<dbReference type="PANTHER" id="PTHR23155">
    <property type="entry name" value="DISEASE RESISTANCE PROTEIN RP"/>
    <property type="match status" value="1"/>
</dbReference>
<feature type="non-terminal residue" evidence="3">
    <location>
        <position position="248"/>
    </location>
</feature>
<dbReference type="AlphaFoldDB" id="A0A1D1Z2P4"/>
<dbReference type="Gene3D" id="1.10.10.10">
    <property type="entry name" value="Winged helix-like DNA-binding domain superfamily/Winged helix DNA-binding domain"/>
    <property type="match status" value="1"/>
</dbReference>
<sequence>PCFAYCAVFPKGYKLEKNVLVYLWMAQGYLGSTLRKPMEDVGREYFEELLQRSFFQQGGDGCFLMHDLIHDLSLSIRGGECSRLEEDGTLSNSLSRACHPWFEDRAADGAVLLSCGLRKARHLWFEDRAADGAVLLSCGLRKARHLWFEDRAADKAALSSCALAVNFRPYLRTCYLIRDSSVLSCIDCDSSLRYGIDDAFQNMKYLRVLYLYGWKTDDLPDSLGNLKHLRYLSIRRMVKLVRLPETLG</sequence>
<keyword evidence="1" id="KW-0611">Plant defense</keyword>
<protein>
    <submittedName>
        <fullName evidence="3">Disease resistance protein RGA2</fullName>
    </submittedName>
</protein>
<dbReference type="EMBL" id="GDJX01006759">
    <property type="protein sequence ID" value="JAT61177.1"/>
    <property type="molecule type" value="Transcribed_RNA"/>
</dbReference>
<dbReference type="InterPro" id="IPR032675">
    <property type="entry name" value="LRR_dom_sf"/>
</dbReference>
<dbReference type="InterPro" id="IPR044974">
    <property type="entry name" value="Disease_R_plants"/>
</dbReference>
<dbReference type="InterPro" id="IPR036388">
    <property type="entry name" value="WH-like_DNA-bd_sf"/>
</dbReference>
<dbReference type="PANTHER" id="PTHR23155:SF1205">
    <property type="entry name" value="DISEASE RESISTANCE PROTEIN RPM1"/>
    <property type="match status" value="1"/>
</dbReference>
<dbReference type="SUPFAM" id="SSF52058">
    <property type="entry name" value="L domain-like"/>
    <property type="match status" value="1"/>
</dbReference>
<evidence type="ECO:0000313" key="3">
    <source>
        <dbReference type="EMBL" id="JAT61177.1"/>
    </source>
</evidence>
<organism evidence="3">
    <name type="scientific">Anthurium amnicola</name>
    <dbReference type="NCBI Taxonomy" id="1678845"/>
    <lineage>
        <taxon>Eukaryota</taxon>
        <taxon>Viridiplantae</taxon>
        <taxon>Streptophyta</taxon>
        <taxon>Embryophyta</taxon>
        <taxon>Tracheophyta</taxon>
        <taxon>Spermatophyta</taxon>
        <taxon>Magnoliopsida</taxon>
        <taxon>Liliopsida</taxon>
        <taxon>Araceae</taxon>
        <taxon>Pothoideae</taxon>
        <taxon>Potheae</taxon>
        <taxon>Anthurium</taxon>
    </lineage>
</organism>
<dbReference type="GO" id="GO:0098542">
    <property type="term" value="P:defense response to other organism"/>
    <property type="evidence" value="ECO:0007669"/>
    <property type="project" value="TreeGrafter"/>
</dbReference>
<name>A0A1D1Z2P4_9ARAE</name>
<dbReference type="Pfam" id="PF23559">
    <property type="entry name" value="WHD_DRP"/>
    <property type="match status" value="1"/>
</dbReference>
<dbReference type="InterPro" id="IPR058922">
    <property type="entry name" value="WHD_DRP"/>
</dbReference>
<dbReference type="Gene3D" id="3.80.10.10">
    <property type="entry name" value="Ribonuclease Inhibitor"/>
    <property type="match status" value="1"/>
</dbReference>
<feature type="domain" description="Disease resistance protein winged helix" evidence="2">
    <location>
        <begin position="8"/>
        <end position="72"/>
    </location>
</feature>
<reference evidence="3" key="1">
    <citation type="submission" date="2015-07" db="EMBL/GenBank/DDBJ databases">
        <title>Transcriptome Assembly of Anthurium amnicola.</title>
        <authorList>
            <person name="Suzuki J."/>
        </authorList>
    </citation>
    <scope>NUCLEOTIDE SEQUENCE</scope>
</reference>
<evidence type="ECO:0000256" key="1">
    <source>
        <dbReference type="ARBA" id="ARBA00022821"/>
    </source>
</evidence>
<feature type="non-terminal residue" evidence="3">
    <location>
        <position position="1"/>
    </location>
</feature>
<proteinExistence type="predicted"/>
<accession>A0A1D1Z2P4</accession>
<evidence type="ECO:0000259" key="2">
    <source>
        <dbReference type="Pfam" id="PF23559"/>
    </source>
</evidence>
<gene>
    <name evidence="3" type="primary">RGA2_31</name>
    <name evidence="3" type="ORF">g.19829</name>
</gene>